<evidence type="ECO:0000259" key="1">
    <source>
        <dbReference type="Pfam" id="PF10543"/>
    </source>
</evidence>
<dbReference type="EMBL" id="CP036274">
    <property type="protein sequence ID" value="QDU27956.1"/>
    <property type="molecule type" value="Genomic_DNA"/>
</dbReference>
<protein>
    <submittedName>
        <fullName evidence="2">ORF6N domain protein</fullName>
    </submittedName>
</protein>
<reference evidence="2 3" key="1">
    <citation type="submission" date="2019-02" db="EMBL/GenBank/DDBJ databases">
        <title>Deep-cultivation of Planctomycetes and their phenomic and genomic characterization uncovers novel biology.</title>
        <authorList>
            <person name="Wiegand S."/>
            <person name="Jogler M."/>
            <person name="Boedeker C."/>
            <person name="Pinto D."/>
            <person name="Vollmers J."/>
            <person name="Rivas-Marin E."/>
            <person name="Kohn T."/>
            <person name="Peeters S.H."/>
            <person name="Heuer A."/>
            <person name="Rast P."/>
            <person name="Oberbeckmann S."/>
            <person name="Bunk B."/>
            <person name="Jeske O."/>
            <person name="Meyerdierks A."/>
            <person name="Storesund J.E."/>
            <person name="Kallscheuer N."/>
            <person name="Luecker S."/>
            <person name="Lage O.M."/>
            <person name="Pohl T."/>
            <person name="Merkel B.J."/>
            <person name="Hornburger P."/>
            <person name="Mueller R.-W."/>
            <person name="Bruemmer F."/>
            <person name="Labrenz M."/>
            <person name="Spormann A.M."/>
            <person name="Op den Camp H."/>
            <person name="Overmann J."/>
            <person name="Amann R."/>
            <person name="Jetten M.S.M."/>
            <person name="Mascher T."/>
            <person name="Medema M.H."/>
            <person name="Devos D.P."/>
            <person name="Kaster A.-K."/>
            <person name="Ovreas L."/>
            <person name="Rohde M."/>
            <person name="Galperin M.Y."/>
            <person name="Jogler C."/>
        </authorList>
    </citation>
    <scope>NUCLEOTIDE SEQUENCE [LARGE SCALE GENOMIC DNA]</scope>
    <source>
        <strain evidence="2 3">ETA_A8</strain>
    </source>
</reference>
<evidence type="ECO:0000313" key="3">
    <source>
        <dbReference type="Proteomes" id="UP000315017"/>
    </source>
</evidence>
<dbReference type="OrthoDB" id="9816206at2"/>
<feature type="domain" description="KilA-N DNA-binding" evidence="1">
    <location>
        <begin position="16"/>
        <end position="101"/>
    </location>
</feature>
<accession>A0A517YCI8</accession>
<proteinExistence type="predicted"/>
<dbReference type="Pfam" id="PF10543">
    <property type="entry name" value="ORF6N"/>
    <property type="match status" value="1"/>
</dbReference>
<keyword evidence="3" id="KW-1185">Reference proteome</keyword>
<dbReference type="InterPro" id="IPR018873">
    <property type="entry name" value="KilA-N_DNA-bd_domain"/>
</dbReference>
<dbReference type="RefSeq" id="WP_145089436.1">
    <property type="nucleotide sequence ID" value="NZ_CP036274.1"/>
</dbReference>
<organism evidence="2 3">
    <name type="scientific">Anatilimnocola aggregata</name>
    <dbReference type="NCBI Taxonomy" id="2528021"/>
    <lineage>
        <taxon>Bacteria</taxon>
        <taxon>Pseudomonadati</taxon>
        <taxon>Planctomycetota</taxon>
        <taxon>Planctomycetia</taxon>
        <taxon>Pirellulales</taxon>
        <taxon>Pirellulaceae</taxon>
        <taxon>Anatilimnocola</taxon>
    </lineage>
</organism>
<dbReference type="KEGG" id="aagg:ETAA8_30480"/>
<dbReference type="AlphaFoldDB" id="A0A517YCI8"/>
<sequence length="174" mass="20430">MARVELLLRQRIERVILVIRGEKVILDKDLAELYEVPTKVLNQAVRRNMARFPDDFMLQLSEEEQDLLLRSQIVTSNGGRGGRRYRPYAFTEQGVAMLSSVLNSERAIEVNIAIMRAFVQLRELLLNHRDLARKVDELERKYDDHFRIVFDAIRQLMEPPPEKGKKPRIGFRKE</sequence>
<evidence type="ECO:0000313" key="2">
    <source>
        <dbReference type="EMBL" id="QDU27956.1"/>
    </source>
</evidence>
<name>A0A517YCI8_9BACT</name>
<dbReference type="Proteomes" id="UP000315017">
    <property type="component" value="Chromosome"/>
</dbReference>
<gene>
    <name evidence="2" type="ORF">ETAA8_30480</name>
</gene>